<dbReference type="InterPro" id="IPR009081">
    <property type="entry name" value="PP-bd_ACP"/>
</dbReference>
<dbReference type="Gene3D" id="1.10.1200.10">
    <property type="entry name" value="ACP-like"/>
    <property type="match status" value="1"/>
</dbReference>
<dbReference type="AlphaFoldDB" id="A0A542DJG3"/>
<dbReference type="Pfam" id="PF00501">
    <property type="entry name" value="AMP-binding"/>
    <property type="match status" value="1"/>
</dbReference>
<sequence length="1041" mass="112719">MTMTTATAHPATRKEASLWLLDRFVPDSGVNNLSLAFRVRGRLDAGALEGTLRHLLRRYPVLRTVFTDTEGELSKRYLTPEEISVPVERHERPATGIEDRLTTFVARPFRADGGPLLRVLHLTGGEGDICCVAIHHSISDVQSTTLLRDAFVSCYDALAAGSPPPEEAEVPVWTEPEPSADSARFWREQLRGFRSTELELWCEHPEPGETTLAGDEVTHTLSEQAREAVKRLQRQVRAPESVVLLAAYYLLLANHGAGPDLTVGSPVSARSKEAAQAVGYHSNMVTLRVRVEREEGFRQLAGRTRRTFLEAMAHLDFPADELLEVVEREDSSWRNVLFRHAFNYVPYDETQKDFTLAGEPAELLVVENGSSQFDLEFFVTSSARSLQVRGVFYTGVLDRADVELMLQRYEALLIAVEAEPDRPVAELPAWCARDREVITAANANDRPLPYETVPRAVAERVREVPDAVAVRDGERAVSYRQLWAAAVATRDLLTESGIGAGDTVALLARRGPELAAAVLGSWLAGAGYLPLDPQHPLQRITYQLDDSRAGTVIAGGDTAVPGGRKVLPLVTVDTAEPVDLDQAVALAAAAEPEGTAYLMYTSGSTGLPKGIPIRHRSLANVIADYAERFGGTGGASATAWLSTVSFDISAIELLIPLVRGGQVVVAPDEARSEGTAMAELLRDEEIGFVQATPTTWRLVAGEIADLLPGRTVLTGGEPIPAELARDMVEAGATVWNVYGPTESTIWATAGRIPAGVRGRVDVGTPVANTTVFIAGPDGRELPIGLRGELCVAGTGVGPGYHDRAELTAERFGEHETHGRFYRSGDVARWRPDGRLDLLGRMDRQVKLRGNRIELGEVEGVLLTHPGVGAAAVVVVGDPGVDGVLVAFVCLSGGQDVLGTLWDHAHTMLPRSVVPHRFIPVEDFPKTGSGKVDYRELARRAEGELGGEATGAEPEQASGELVTRLLGLWRTLLERTDLDETSHFFAEGGHSLLGAKLAQEIEQGIGVRLKLTDIFEHPTPRALAACIAAHTESDAKEGYAQR</sequence>
<dbReference type="SUPFAM" id="SSF56801">
    <property type="entry name" value="Acetyl-CoA synthetase-like"/>
    <property type="match status" value="1"/>
</dbReference>
<dbReference type="InterPro" id="IPR036736">
    <property type="entry name" value="ACP-like_sf"/>
</dbReference>
<dbReference type="GO" id="GO:0008610">
    <property type="term" value="P:lipid biosynthetic process"/>
    <property type="evidence" value="ECO:0007669"/>
    <property type="project" value="UniProtKB-ARBA"/>
</dbReference>
<name>A0A542DJG3_AMYCI</name>
<evidence type="ECO:0000256" key="3">
    <source>
        <dbReference type="ARBA" id="ARBA00022553"/>
    </source>
</evidence>
<dbReference type="InterPro" id="IPR025110">
    <property type="entry name" value="AMP-bd_C"/>
</dbReference>
<gene>
    <name evidence="5" type="ORF">FB471_2957</name>
</gene>
<dbReference type="OrthoDB" id="3671989at2"/>
<dbReference type="InterPro" id="IPR010071">
    <property type="entry name" value="AA_adenyl_dom"/>
</dbReference>
<dbReference type="GO" id="GO:0043041">
    <property type="term" value="P:amino acid activation for nonribosomal peptide biosynthetic process"/>
    <property type="evidence" value="ECO:0007669"/>
    <property type="project" value="TreeGrafter"/>
</dbReference>
<reference evidence="5 6" key="1">
    <citation type="submission" date="2019-06" db="EMBL/GenBank/DDBJ databases">
        <title>Sequencing the genomes of 1000 actinobacteria strains.</title>
        <authorList>
            <person name="Klenk H.-P."/>
        </authorList>
    </citation>
    <scope>NUCLEOTIDE SEQUENCE [LARGE SCALE GENOMIC DNA]</scope>
    <source>
        <strain evidence="5 6">DSM 45679</strain>
    </source>
</reference>
<evidence type="ECO:0000259" key="4">
    <source>
        <dbReference type="PROSITE" id="PS50075"/>
    </source>
</evidence>
<dbReference type="Pfam" id="PF00668">
    <property type="entry name" value="Condensation"/>
    <property type="match status" value="1"/>
</dbReference>
<dbReference type="Pfam" id="PF00550">
    <property type="entry name" value="PP-binding"/>
    <property type="match status" value="1"/>
</dbReference>
<dbReference type="EMBL" id="VFML01000001">
    <property type="protein sequence ID" value="TQJ03206.1"/>
    <property type="molecule type" value="Genomic_DNA"/>
</dbReference>
<dbReference type="Pfam" id="PF13193">
    <property type="entry name" value="AMP-binding_C"/>
    <property type="match status" value="1"/>
</dbReference>
<dbReference type="RefSeq" id="WP_141998752.1">
    <property type="nucleotide sequence ID" value="NZ_VFML01000001.1"/>
</dbReference>
<dbReference type="GO" id="GO:0003824">
    <property type="term" value="F:catalytic activity"/>
    <property type="evidence" value="ECO:0007669"/>
    <property type="project" value="InterPro"/>
</dbReference>
<comment type="cofactor">
    <cofactor evidence="1">
        <name>pantetheine 4'-phosphate</name>
        <dbReference type="ChEBI" id="CHEBI:47942"/>
    </cofactor>
</comment>
<keyword evidence="2" id="KW-0596">Phosphopantetheine</keyword>
<keyword evidence="6" id="KW-1185">Reference proteome</keyword>
<dbReference type="SUPFAM" id="SSF52777">
    <property type="entry name" value="CoA-dependent acyltransferases"/>
    <property type="match status" value="2"/>
</dbReference>
<dbReference type="Proteomes" id="UP000320876">
    <property type="component" value="Unassembled WGS sequence"/>
</dbReference>
<evidence type="ECO:0000313" key="6">
    <source>
        <dbReference type="Proteomes" id="UP000320876"/>
    </source>
</evidence>
<evidence type="ECO:0000256" key="1">
    <source>
        <dbReference type="ARBA" id="ARBA00001957"/>
    </source>
</evidence>
<protein>
    <submittedName>
        <fullName evidence="5">Amino acid adenylation domain-containing protein</fullName>
    </submittedName>
</protein>
<comment type="caution">
    <text evidence="5">The sequence shown here is derived from an EMBL/GenBank/DDBJ whole genome shotgun (WGS) entry which is preliminary data.</text>
</comment>
<dbReference type="Gene3D" id="3.30.559.30">
    <property type="entry name" value="Nonribosomal peptide synthetase, condensation domain"/>
    <property type="match status" value="1"/>
</dbReference>
<dbReference type="Gene3D" id="3.40.50.12780">
    <property type="entry name" value="N-terminal domain of ligase-like"/>
    <property type="match status" value="1"/>
</dbReference>
<evidence type="ECO:0000313" key="5">
    <source>
        <dbReference type="EMBL" id="TQJ03206.1"/>
    </source>
</evidence>
<dbReference type="NCBIfam" id="TIGR01733">
    <property type="entry name" value="AA-adenyl-dom"/>
    <property type="match status" value="1"/>
</dbReference>
<dbReference type="Gene3D" id="3.30.300.30">
    <property type="match status" value="1"/>
</dbReference>
<dbReference type="GO" id="GO:0031177">
    <property type="term" value="F:phosphopantetheine binding"/>
    <property type="evidence" value="ECO:0007669"/>
    <property type="project" value="InterPro"/>
</dbReference>
<dbReference type="SUPFAM" id="SSF47336">
    <property type="entry name" value="ACP-like"/>
    <property type="match status" value="1"/>
</dbReference>
<dbReference type="InterPro" id="IPR020806">
    <property type="entry name" value="PKS_PP-bd"/>
</dbReference>
<dbReference type="CDD" id="cd05930">
    <property type="entry name" value="A_NRPS"/>
    <property type="match status" value="1"/>
</dbReference>
<dbReference type="GO" id="GO:0044550">
    <property type="term" value="P:secondary metabolite biosynthetic process"/>
    <property type="evidence" value="ECO:0007669"/>
    <property type="project" value="TreeGrafter"/>
</dbReference>
<dbReference type="PANTHER" id="PTHR45527:SF1">
    <property type="entry name" value="FATTY ACID SYNTHASE"/>
    <property type="match status" value="1"/>
</dbReference>
<dbReference type="InterPro" id="IPR045851">
    <property type="entry name" value="AMP-bd_C_sf"/>
</dbReference>
<dbReference type="GO" id="GO:0005737">
    <property type="term" value="C:cytoplasm"/>
    <property type="evidence" value="ECO:0007669"/>
    <property type="project" value="TreeGrafter"/>
</dbReference>
<proteinExistence type="predicted"/>
<dbReference type="InterPro" id="IPR023213">
    <property type="entry name" value="CAT-like_dom_sf"/>
</dbReference>
<keyword evidence="3" id="KW-0597">Phosphoprotein</keyword>
<dbReference type="PROSITE" id="PS50075">
    <property type="entry name" value="CARRIER"/>
    <property type="match status" value="1"/>
</dbReference>
<dbReference type="InterPro" id="IPR001242">
    <property type="entry name" value="Condensation_dom"/>
</dbReference>
<organism evidence="5 6">
    <name type="scientific">Amycolatopsis cihanbeyliensis</name>
    <dbReference type="NCBI Taxonomy" id="1128664"/>
    <lineage>
        <taxon>Bacteria</taxon>
        <taxon>Bacillati</taxon>
        <taxon>Actinomycetota</taxon>
        <taxon>Actinomycetes</taxon>
        <taxon>Pseudonocardiales</taxon>
        <taxon>Pseudonocardiaceae</taxon>
        <taxon>Amycolatopsis</taxon>
    </lineage>
</organism>
<dbReference type="PANTHER" id="PTHR45527">
    <property type="entry name" value="NONRIBOSOMAL PEPTIDE SYNTHETASE"/>
    <property type="match status" value="1"/>
</dbReference>
<dbReference type="InterPro" id="IPR042099">
    <property type="entry name" value="ANL_N_sf"/>
</dbReference>
<feature type="domain" description="Carrier" evidence="4">
    <location>
        <begin position="955"/>
        <end position="1030"/>
    </location>
</feature>
<dbReference type="PROSITE" id="PS00455">
    <property type="entry name" value="AMP_BINDING"/>
    <property type="match status" value="1"/>
</dbReference>
<dbReference type="InterPro" id="IPR000873">
    <property type="entry name" value="AMP-dep_synth/lig_dom"/>
</dbReference>
<dbReference type="SMART" id="SM00823">
    <property type="entry name" value="PKS_PP"/>
    <property type="match status" value="1"/>
</dbReference>
<dbReference type="InterPro" id="IPR020845">
    <property type="entry name" value="AMP-binding_CS"/>
</dbReference>
<accession>A0A542DJG3</accession>
<dbReference type="Gene3D" id="3.30.559.10">
    <property type="entry name" value="Chloramphenicol acetyltransferase-like domain"/>
    <property type="match status" value="1"/>
</dbReference>
<evidence type="ECO:0000256" key="2">
    <source>
        <dbReference type="ARBA" id="ARBA00022450"/>
    </source>
</evidence>